<organism evidence="5 6">
    <name type="scientific">Microbacterium paludicola</name>
    <dbReference type="NCBI Taxonomy" id="300019"/>
    <lineage>
        <taxon>Bacteria</taxon>
        <taxon>Bacillati</taxon>
        <taxon>Actinomycetota</taxon>
        <taxon>Actinomycetes</taxon>
        <taxon>Micrococcales</taxon>
        <taxon>Microbacteriaceae</taxon>
        <taxon>Microbacterium</taxon>
    </lineage>
</organism>
<gene>
    <name evidence="5" type="ORF">E4U02_13830</name>
</gene>
<dbReference type="CDD" id="cd02440">
    <property type="entry name" value="AdoMet_MTases"/>
    <property type="match status" value="1"/>
</dbReference>
<sequence>MPLPPDHSSDPAQKAKHAASFGAAAELYERARPGYPDDAVAWLVGPDPRDVVDVGAGTGKLTRQLMAPGRRVTAVDHDAGMIAELSRRVPEVEALVGRAEALPLADASADALVFGQAWQWVDVAEASREAGRVLRPGGVLGLVWNLRDESVPWVAEFGEVMRGSDAAGMFAKGGPAVAAPFGAIEERVFSWSTTHTPDSLVELAASRSYLLTAGDAERAAVLAGVRRLGERVAGPDGTIELPYVTHAFRAIRP</sequence>
<feature type="domain" description="Methyltransferase type 11" evidence="4">
    <location>
        <begin position="52"/>
        <end position="140"/>
    </location>
</feature>
<dbReference type="OrthoDB" id="9797252at2"/>
<comment type="caution">
    <text evidence="5">The sequence shown here is derived from an EMBL/GenBank/DDBJ whole genome shotgun (WGS) entry which is preliminary data.</text>
</comment>
<dbReference type="EMBL" id="SPQB01000049">
    <property type="protein sequence ID" value="TFU31039.1"/>
    <property type="molecule type" value="Genomic_DNA"/>
</dbReference>
<dbReference type="InterPro" id="IPR029063">
    <property type="entry name" value="SAM-dependent_MTases_sf"/>
</dbReference>
<dbReference type="Gene3D" id="3.40.50.150">
    <property type="entry name" value="Vaccinia Virus protein VP39"/>
    <property type="match status" value="1"/>
</dbReference>
<dbReference type="AlphaFoldDB" id="A0A4Y9FS01"/>
<protein>
    <submittedName>
        <fullName evidence="5">SAM-dependent methyltransferase</fullName>
    </submittedName>
</protein>
<evidence type="ECO:0000256" key="2">
    <source>
        <dbReference type="ARBA" id="ARBA00022603"/>
    </source>
</evidence>
<comment type="similarity">
    <text evidence="1">Belongs to the methyltransferase superfamily.</text>
</comment>
<dbReference type="InterPro" id="IPR013216">
    <property type="entry name" value="Methyltransf_11"/>
</dbReference>
<evidence type="ECO:0000313" key="6">
    <source>
        <dbReference type="Proteomes" id="UP000298358"/>
    </source>
</evidence>
<evidence type="ECO:0000256" key="3">
    <source>
        <dbReference type="ARBA" id="ARBA00022679"/>
    </source>
</evidence>
<dbReference type="Proteomes" id="UP000298358">
    <property type="component" value="Unassembled WGS sequence"/>
</dbReference>
<evidence type="ECO:0000313" key="5">
    <source>
        <dbReference type="EMBL" id="TFU31039.1"/>
    </source>
</evidence>
<dbReference type="Pfam" id="PF08241">
    <property type="entry name" value="Methyltransf_11"/>
    <property type="match status" value="1"/>
</dbReference>
<evidence type="ECO:0000259" key="4">
    <source>
        <dbReference type="Pfam" id="PF08241"/>
    </source>
</evidence>
<name>A0A4Y9FS01_9MICO</name>
<keyword evidence="6" id="KW-1185">Reference proteome</keyword>
<dbReference type="GO" id="GO:0032259">
    <property type="term" value="P:methylation"/>
    <property type="evidence" value="ECO:0007669"/>
    <property type="project" value="UniProtKB-KW"/>
</dbReference>
<keyword evidence="3 5" id="KW-0808">Transferase</keyword>
<dbReference type="InterPro" id="IPR051052">
    <property type="entry name" value="Diverse_substrate_MTase"/>
</dbReference>
<proteinExistence type="inferred from homology"/>
<dbReference type="PANTHER" id="PTHR44942">
    <property type="entry name" value="METHYLTRANSF_11 DOMAIN-CONTAINING PROTEIN"/>
    <property type="match status" value="1"/>
</dbReference>
<dbReference type="PANTHER" id="PTHR44942:SF4">
    <property type="entry name" value="METHYLTRANSFERASE TYPE 11 DOMAIN-CONTAINING PROTEIN"/>
    <property type="match status" value="1"/>
</dbReference>
<keyword evidence="2 5" id="KW-0489">Methyltransferase</keyword>
<reference evidence="5 6" key="1">
    <citation type="submission" date="2019-03" db="EMBL/GenBank/DDBJ databases">
        <title>Diversity of the mouse oral microbiome.</title>
        <authorList>
            <person name="Joseph S."/>
            <person name="Aduse-Opoku J."/>
            <person name="Curtis M."/>
            <person name="Wade W."/>
            <person name="Hashim A."/>
        </authorList>
    </citation>
    <scope>NUCLEOTIDE SEQUENCE [LARGE SCALE GENOMIC DNA]</scope>
    <source>
        <strain evidence="5 6">P1012</strain>
    </source>
</reference>
<accession>A0A4Y9FS01</accession>
<dbReference type="SUPFAM" id="SSF53335">
    <property type="entry name" value="S-adenosyl-L-methionine-dependent methyltransferases"/>
    <property type="match status" value="1"/>
</dbReference>
<dbReference type="GO" id="GO:0008757">
    <property type="term" value="F:S-adenosylmethionine-dependent methyltransferase activity"/>
    <property type="evidence" value="ECO:0007669"/>
    <property type="project" value="InterPro"/>
</dbReference>
<evidence type="ECO:0000256" key="1">
    <source>
        <dbReference type="ARBA" id="ARBA00008361"/>
    </source>
</evidence>